<dbReference type="OrthoDB" id="443941at2759"/>
<dbReference type="Proteomes" id="UP001152797">
    <property type="component" value="Unassembled WGS sequence"/>
</dbReference>
<reference evidence="4" key="2">
    <citation type="submission" date="2024-04" db="EMBL/GenBank/DDBJ databases">
        <authorList>
            <person name="Chen Y."/>
            <person name="Shah S."/>
            <person name="Dougan E. K."/>
            <person name="Thang M."/>
            <person name="Chan C."/>
        </authorList>
    </citation>
    <scope>NUCLEOTIDE SEQUENCE [LARGE SCALE GENOMIC DNA]</scope>
</reference>
<dbReference type="EMBL" id="CAMXCT020000627">
    <property type="protein sequence ID" value="CAL1134738.1"/>
    <property type="molecule type" value="Genomic_DNA"/>
</dbReference>
<proteinExistence type="predicted"/>
<comment type="caution">
    <text evidence="3">The sequence shown here is derived from an EMBL/GenBank/DDBJ whole genome shotgun (WGS) entry which is preliminary data.</text>
</comment>
<feature type="compositionally biased region" description="Low complexity" evidence="2">
    <location>
        <begin position="280"/>
        <end position="319"/>
    </location>
</feature>
<feature type="non-terminal residue" evidence="3">
    <location>
        <position position="961"/>
    </location>
</feature>
<dbReference type="EMBL" id="CAMXCT030000627">
    <property type="protein sequence ID" value="CAL4768675.1"/>
    <property type="molecule type" value="Genomic_DNA"/>
</dbReference>
<evidence type="ECO:0000313" key="4">
    <source>
        <dbReference type="EMBL" id="CAL1134738.1"/>
    </source>
</evidence>
<gene>
    <name evidence="3" type="ORF">C1SCF055_LOCUS9162</name>
</gene>
<feature type="region of interest" description="Disordered" evidence="2">
    <location>
        <begin position="410"/>
        <end position="432"/>
    </location>
</feature>
<feature type="region of interest" description="Disordered" evidence="2">
    <location>
        <begin position="897"/>
        <end position="918"/>
    </location>
</feature>
<evidence type="ECO:0000313" key="3">
    <source>
        <dbReference type="EMBL" id="CAI3981363.1"/>
    </source>
</evidence>
<keyword evidence="5" id="KW-1185">Reference proteome</keyword>
<feature type="compositionally biased region" description="Low complexity" evidence="2">
    <location>
        <begin position="852"/>
        <end position="862"/>
    </location>
</feature>
<sequence>ELCISIASWFKGLTPVVLRNQLMEKVLDRDSEGEISCFYLFVYHFVTAMPEDDKDQNGGAWSRVPTWDGSPQTWRTFKREMTWWTSALDLQSTLKYNLAARWLLRQSGIVRQRGEEFLPEELEAQQEVTGTDPETQEKVVLTPADPLKGLNKLITALEGMNGRTTLDKKGELRNMFYQDLKRKPGERIAEFCSRFRVLVADLKTEGVLLPSSEVGWFFRTKLGLDPIRVQLLDTALGGAEEYETIEREVLRLFKELHVQDPLNRTRDVKGSPVLQRFLNQPQQSSFSRPSSYAPSMASSTRTFRSSSSAPSGAPSSRFSNLRKPKQVMVSETDLNAEEPEEEELVEDGGEPQSLEEVLQTEVEALATELEEAAELGVDEDALKEVEESVEAAAEALMTMKESRHRLQEVRKDRGYGKASGGADNKSKMNPRKTSKNPCFDCNLPGHWAGDPECKKPGQQLGRKKPKQVQLAEVLNTEHTIEEKLEEHSNEVLAVSSVGTLTKSFAVALEESHKTPKEVHAASSKMSLDKRLVGALDSACNRTCTGSEWLAGFLSGLREAPAEIRTLVRQEEEHETFRFGNGGTQVSLRRWRLPFVVGDVLMCVWVSVVPVNTLGLLLGRDFLEAIGANLDFARRTLTCDWIASKPMTLKQLSAGHYLLHLLPRSWPSLDAQRPYLRFLPLPYPSTPSIDKWKHQAREQVTAGTLPRRYLDFANRNGRFTMQNVGECIHLRSRLGLMTAFCEDPHLQGMVAALPVKGLASKIQKQVKEEAMASASRAEAEGSREAEARSMIGPKGGLPSLRGDLVRLAALLHVPLEDKDTIAQIKEKVKPMVAVLKEKPVVPVAKSKVRGARPKSSPSKAASSNPPLTMQNLADQQLRMGTVLETMSKELTTLRQQTGRRAALHDQQMEVDDKASEGTYTSEELRAAAESMEDVYAEQLAAVYGEEEVEFLTNEQIAIVLDP</sequence>
<keyword evidence="1" id="KW-0175">Coiled coil</keyword>
<accession>A0A9P1FMB0</accession>
<protein>
    <submittedName>
        <fullName evidence="3">Uncharacterized protein</fullName>
    </submittedName>
</protein>
<feature type="compositionally biased region" description="Basic and acidic residues" evidence="2">
    <location>
        <begin position="901"/>
        <end position="914"/>
    </location>
</feature>
<evidence type="ECO:0000256" key="2">
    <source>
        <dbReference type="SAM" id="MobiDB-lite"/>
    </source>
</evidence>
<feature type="region of interest" description="Disordered" evidence="2">
    <location>
        <begin position="279"/>
        <end position="352"/>
    </location>
</feature>
<dbReference type="EMBL" id="CAMXCT010000627">
    <property type="protein sequence ID" value="CAI3981363.1"/>
    <property type="molecule type" value="Genomic_DNA"/>
</dbReference>
<feature type="region of interest" description="Disordered" evidence="2">
    <location>
        <begin position="844"/>
        <end position="866"/>
    </location>
</feature>
<evidence type="ECO:0000256" key="1">
    <source>
        <dbReference type="SAM" id="Coils"/>
    </source>
</evidence>
<feature type="compositionally biased region" description="Acidic residues" evidence="2">
    <location>
        <begin position="334"/>
        <end position="349"/>
    </location>
</feature>
<dbReference type="AlphaFoldDB" id="A0A9P1FMB0"/>
<evidence type="ECO:0000313" key="5">
    <source>
        <dbReference type="Proteomes" id="UP001152797"/>
    </source>
</evidence>
<name>A0A9P1FMB0_9DINO</name>
<reference evidence="3" key="1">
    <citation type="submission" date="2022-10" db="EMBL/GenBank/DDBJ databases">
        <authorList>
            <person name="Chen Y."/>
            <person name="Dougan E. K."/>
            <person name="Chan C."/>
            <person name="Rhodes N."/>
            <person name="Thang M."/>
        </authorList>
    </citation>
    <scope>NUCLEOTIDE SEQUENCE</scope>
</reference>
<feature type="coiled-coil region" evidence="1">
    <location>
        <begin position="355"/>
        <end position="402"/>
    </location>
</feature>
<organism evidence="3">
    <name type="scientific">Cladocopium goreaui</name>
    <dbReference type="NCBI Taxonomy" id="2562237"/>
    <lineage>
        <taxon>Eukaryota</taxon>
        <taxon>Sar</taxon>
        <taxon>Alveolata</taxon>
        <taxon>Dinophyceae</taxon>
        <taxon>Suessiales</taxon>
        <taxon>Symbiodiniaceae</taxon>
        <taxon>Cladocopium</taxon>
    </lineage>
</organism>